<dbReference type="EC" id="2.4.1.-" evidence="10"/>
<evidence type="ECO:0000256" key="5">
    <source>
        <dbReference type="ARBA" id="ARBA00022692"/>
    </source>
</evidence>
<keyword evidence="7" id="KW-1133">Transmembrane helix</keyword>
<comment type="similarity">
    <text evidence="2 10">Belongs to the glycosyltransferase 31 family.</text>
</comment>
<sequence>MERRMTRARSRKPVVGLVTIAFCFCFLVHFFSTSQVSTGSVTSLEHAASPRPSGVVTRAPPAELTRNYPDWMREALAFTPAAAIRKWQHIDYLLVLGIPSVDMLERQRRRNLQRTTCWQYDGVARRANGFTGAMLPLYVLARHPSNGYAYTDAMRREVSKWSDMIALPMYEGKPSTNKKVGGGGKWGTEAEIGMSRKTFYWFDFALRMFPNASYFAKGDDDMFLRVPQYLADLRSLPRRGLYWGTMGHLVVDGYRFTYAFGALYTLGRDVAERFVSYRPLRTFINVPYSGIRWEEFNALYLYAEDAMVGITLKRAGYSSELFHVNEKKCSFHDIHAGFLVRPVSPSSVMVHHVKEEDYGALMKRFNDGKVVAPRKLEDTNRDAGVKTFGCIEAGTAAGGRGSV</sequence>
<keyword evidence="8 10" id="KW-0333">Golgi apparatus</keyword>
<keyword evidence="5" id="KW-0812">Transmembrane</keyword>
<evidence type="ECO:0000256" key="2">
    <source>
        <dbReference type="ARBA" id="ARBA00008661"/>
    </source>
</evidence>
<dbReference type="GO" id="GO:0000139">
    <property type="term" value="C:Golgi membrane"/>
    <property type="evidence" value="ECO:0007669"/>
    <property type="project" value="UniProtKB-SubCell"/>
</dbReference>
<dbReference type="PANTHER" id="PTHR11214:SF351">
    <property type="entry name" value="BETA-1,3-GALACTOSYLTRANSFERASE PVG3"/>
    <property type="match status" value="1"/>
</dbReference>
<keyword evidence="12" id="KW-1185">Reference proteome</keyword>
<protein>
    <recommendedName>
        <fullName evidence="10">Hexosyltransferase</fullName>
        <ecNumber evidence="10">2.4.1.-</ecNumber>
    </recommendedName>
</protein>
<dbReference type="OMA" id="KREINVP"/>
<proteinExistence type="inferred from homology"/>
<dbReference type="GO" id="GO:0016758">
    <property type="term" value="F:hexosyltransferase activity"/>
    <property type="evidence" value="ECO:0007669"/>
    <property type="project" value="InterPro"/>
</dbReference>
<dbReference type="Gene3D" id="3.90.550.50">
    <property type="match status" value="1"/>
</dbReference>
<evidence type="ECO:0000256" key="4">
    <source>
        <dbReference type="ARBA" id="ARBA00022679"/>
    </source>
</evidence>
<dbReference type="AlphaFoldDB" id="F9WI65"/>
<dbReference type="VEuPathDB" id="TriTrypDB:TcIL3000_0_02070"/>
<evidence type="ECO:0000256" key="10">
    <source>
        <dbReference type="RuleBase" id="RU363063"/>
    </source>
</evidence>
<dbReference type="EMBL" id="CAEQ01002531">
    <property type="protein sequence ID" value="CCD17010.1"/>
    <property type="molecule type" value="Genomic_DNA"/>
</dbReference>
<evidence type="ECO:0000256" key="1">
    <source>
        <dbReference type="ARBA" id="ARBA00004323"/>
    </source>
</evidence>
<name>F9WI65_TRYCI</name>
<keyword evidence="4" id="KW-0808">Transferase</keyword>
<keyword evidence="3 10" id="KW-0328">Glycosyltransferase</keyword>
<dbReference type="PANTHER" id="PTHR11214">
    <property type="entry name" value="BETA-1,3-N-ACETYLGLUCOSAMINYLTRANSFERASE"/>
    <property type="match status" value="1"/>
</dbReference>
<accession>F9WI65</accession>
<evidence type="ECO:0000256" key="8">
    <source>
        <dbReference type="ARBA" id="ARBA00023034"/>
    </source>
</evidence>
<evidence type="ECO:0000256" key="3">
    <source>
        <dbReference type="ARBA" id="ARBA00022676"/>
    </source>
</evidence>
<evidence type="ECO:0000313" key="12">
    <source>
        <dbReference type="Proteomes" id="UP000000702"/>
    </source>
</evidence>
<evidence type="ECO:0000256" key="6">
    <source>
        <dbReference type="ARBA" id="ARBA00022968"/>
    </source>
</evidence>
<reference evidence="12" key="1">
    <citation type="submission" date="2011-07" db="EMBL/GenBank/DDBJ databases">
        <title>Divergent evolution of antigenic variation in African trypanosomes.</title>
        <authorList>
            <person name="Jackson A.P."/>
            <person name="Berry A."/>
            <person name="Allison H.C."/>
            <person name="Burton P."/>
            <person name="Anderson J."/>
            <person name="Aslett M."/>
            <person name="Brown R."/>
            <person name="Corton N."/>
            <person name="Harris D."/>
            <person name="Hauser H."/>
            <person name="Gamble J."/>
            <person name="Gilderthorp R."/>
            <person name="McQuillan J."/>
            <person name="Quail M.A."/>
            <person name="Sanders M."/>
            <person name="Van Tonder A."/>
            <person name="Ginger M.L."/>
            <person name="Donelson J.E."/>
            <person name="Field M.C."/>
            <person name="Barry J.D."/>
            <person name="Berriman M."/>
            <person name="Hertz-Fowler C."/>
        </authorList>
    </citation>
    <scope>NUCLEOTIDE SEQUENCE [LARGE SCALE GENOMIC DNA]</scope>
    <source>
        <strain evidence="12">IL3000</strain>
    </source>
</reference>
<dbReference type="InterPro" id="IPR002659">
    <property type="entry name" value="Glyco_trans_31"/>
</dbReference>
<organism evidence="11 12">
    <name type="scientific">Trypanosoma congolense (strain IL3000)</name>
    <dbReference type="NCBI Taxonomy" id="1068625"/>
    <lineage>
        <taxon>Eukaryota</taxon>
        <taxon>Discoba</taxon>
        <taxon>Euglenozoa</taxon>
        <taxon>Kinetoplastea</taxon>
        <taxon>Metakinetoplastina</taxon>
        <taxon>Trypanosomatida</taxon>
        <taxon>Trypanosomatidae</taxon>
        <taxon>Trypanosoma</taxon>
        <taxon>Nannomonas</taxon>
    </lineage>
</organism>
<comment type="subcellular location">
    <subcellularLocation>
        <location evidence="1 10">Golgi apparatus membrane</location>
        <topology evidence="1 10">Single-pass type II membrane protein</topology>
    </subcellularLocation>
</comment>
<evidence type="ECO:0000256" key="9">
    <source>
        <dbReference type="ARBA" id="ARBA00023136"/>
    </source>
</evidence>
<keyword evidence="9" id="KW-0472">Membrane</keyword>
<evidence type="ECO:0000256" key="7">
    <source>
        <dbReference type="ARBA" id="ARBA00022989"/>
    </source>
</evidence>
<comment type="caution">
    <text evidence="11">The sequence shown here is derived from an EMBL/GenBank/DDBJ whole genome shotgun (WGS) entry which is preliminary data.</text>
</comment>
<gene>
    <name evidence="11" type="ORF">TCIL3000_0_02070</name>
</gene>
<dbReference type="Proteomes" id="UP000000702">
    <property type="component" value="Unassembled WGS sequence"/>
</dbReference>
<evidence type="ECO:0000313" key="11">
    <source>
        <dbReference type="EMBL" id="CCD17010.1"/>
    </source>
</evidence>
<keyword evidence="6" id="KW-0735">Signal-anchor</keyword>
<reference evidence="11 12" key="2">
    <citation type="journal article" date="2012" name="Proc. Natl. Acad. Sci. U.S.A.">
        <title>Antigenic diversity is generated by distinct evolutionary mechanisms in African trypanosome species.</title>
        <authorList>
            <person name="Jackson A.P."/>
            <person name="Berry A."/>
            <person name="Aslett M."/>
            <person name="Allison H.C."/>
            <person name="Burton P."/>
            <person name="Vavrova-Anderson J."/>
            <person name="Brown R."/>
            <person name="Browne H."/>
            <person name="Corton N."/>
            <person name="Hauser H."/>
            <person name="Gamble J."/>
            <person name="Gilderthorp R."/>
            <person name="Marcello L."/>
            <person name="McQuillan J."/>
            <person name="Otto T.D."/>
            <person name="Quail M.A."/>
            <person name="Sanders M.J."/>
            <person name="van Tonder A."/>
            <person name="Ginger M.L."/>
            <person name="Field M.C."/>
            <person name="Barry J.D."/>
            <person name="Hertz-Fowler C."/>
            <person name="Berriman M."/>
        </authorList>
    </citation>
    <scope>NUCLEOTIDE SEQUENCE [LARGE SCALE GENOMIC DNA]</scope>
    <source>
        <strain evidence="11 12">IL3000</strain>
    </source>
</reference>